<dbReference type="PANTHER" id="PTHR35910:SF6">
    <property type="entry name" value="2EXR DOMAIN-CONTAINING PROTEIN"/>
    <property type="match status" value="1"/>
</dbReference>
<evidence type="ECO:0000259" key="2">
    <source>
        <dbReference type="Pfam" id="PF20150"/>
    </source>
</evidence>
<dbReference type="AlphaFoldDB" id="A0A1E1K4B4"/>
<dbReference type="InterPro" id="IPR045518">
    <property type="entry name" value="2EXR"/>
</dbReference>
<evidence type="ECO:0000313" key="4">
    <source>
        <dbReference type="Proteomes" id="UP000178912"/>
    </source>
</evidence>
<proteinExistence type="predicted"/>
<reference evidence="4" key="1">
    <citation type="submission" date="2016-03" db="EMBL/GenBank/DDBJ databases">
        <authorList>
            <person name="Guldener U."/>
        </authorList>
    </citation>
    <scope>NUCLEOTIDE SEQUENCE [LARGE SCALE GENOMIC DNA]</scope>
    <source>
        <strain evidence="4">04CH-RAC-A.6.1</strain>
    </source>
</reference>
<feature type="region of interest" description="Disordered" evidence="1">
    <location>
        <begin position="322"/>
        <end position="360"/>
    </location>
</feature>
<dbReference type="OrthoDB" id="3473305at2759"/>
<dbReference type="Pfam" id="PF20150">
    <property type="entry name" value="2EXR"/>
    <property type="match status" value="1"/>
</dbReference>
<feature type="compositionally biased region" description="Basic and acidic residues" evidence="1">
    <location>
        <begin position="327"/>
        <end position="340"/>
    </location>
</feature>
<organism evidence="3 4">
    <name type="scientific">Rhynchosporium agropyri</name>
    <dbReference type="NCBI Taxonomy" id="914238"/>
    <lineage>
        <taxon>Eukaryota</taxon>
        <taxon>Fungi</taxon>
        <taxon>Dikarya</taxon>
        <taxon>Ascomycota</taxon>
        <taxon>Pezizomycotina</taxon>
        <taxon>Leotiomycetes</taxon>
        <taxon>Helotiales</taxon>
        <taxon>Ploettnerulaceae</taxon>
        <taxon>Rhynchosporium</taxon>
    </lineage>
</organism>
<dbReference type="Proteomes" id="UP000178912">
    <property type="component" value="Unassembled WGS sequence"/>
</dbReference>
<keyword evidence="4" id="KW-1185">Reference proteome</keyword>
<dbReference type="EMBL" id="FJUX01000008">
    <property type="protein sequence ID" value="CZS91404.1"/>
    <property type="molecule type" value="Genomic_DNA"/>
</dbReference>
<feature type="domain" description="2EXR" evidence="2">
    <location>
        <begin position="64"/>
        <end position="147"/>
    </location>
</feature>
<protein>
    <recommendedName>
        <fullName evidence="2">2EXR domain-containing protein</fullName>
    </recommendedName>
</protein>
<evidence type="ECO:0000313" key="3">
    <source>
        <dbReference type="EMBL" id="CZS91404.1"/>
    </source>
</evidence>
<name>A0A1E1K4B4_9HELO</name>
<sequence>MPLPNIGFRHYGAYSSTSAEVGPCAPFWRKPSNTTTIATTIATTTHLPTLNDNVINPNNPENLFPKFPKLPLEIRRQCFREMVSPRIIEVLFSKNPNALKYEFLAEIPVILHICKDSRVEGLITYRLSFANKYALAPVFFCTELDTISFRGPRLDGQLTNFLKTVPDKSLIRKMSLTYSTFWSQVFRHDIASALPLFTSLTEISFFKYLTVDRSCSGFTKHEGTCQVCSRTPNDKTVFLTQEEIEAHAPLLSYPLAYIKMSIAEAAGRHRYRSVPITHYLTPAQISLFGGPDEANFVHKGALIHKIDRDFLYARPMGRKVLATRSRSSREDKSKKRRVEEVAVDENSGQEKTRLKKTCRY</sequence>
<gene>
    <name evidence="3" type="ORF">RAG0_02039</name>
</gene>
<evidence type="ECO:0000256" key="1">
    <source>
        <dbReference type="SAM" id="MobiDB-lite"/>
    </source>
</evidence>
<dbReference type="PANTHER" id="PTHR35910">
    <property type="entry name" value="2EXR DOMAIN-CONTAINING PROTEIN"/>
    <property type="match status" value="1"/>
</dbReference>
<accession>A0A1E1K4B4</accession>